<dbReference type="RefSeq" id="XP_040769454.1">
    <property type="nucleotide sequence ID" value="XM_040911876.1"/>
</dbReference>
<gene>
    <name evidence="1" type="ORF">LAESUDRAFT_754359</name>
</gene>
<protein>
    <submittedName>
        <fullName evidence="1">Uncharacterized protein</fullName>
    </submittedName>
</protein>
<evidence type="ECO:0000313" key="2">
    <source>
        <dbReference type="Proteomes" id="UP000076871"/>
    </source>
</evidence>
<dbReference type="Proteomes" id="UP000076871">
    <property type="component" value="Unassembled WGS sequence"/>
</dbReference>
<sequence>MGNQAHLYPPQFTLLNPSICHRRAEHTAITALEEELPHDSMRTDPFLQPPWQELHPWGARVTSLILAPTKDASMHHPSGCSPMAPKPLTRYQPLVIVQQEQVRASTIIPL</sequence>
<name>A0A165HJH4_9APHY</name>
<proteinExistence type="predicted"/>
<reference evidence="1 2" key="1">
    <citation type="journal article" date="2016" name="Mol. Biol. Evol.">
        <title>Comparative Genomics of Early-Diverging Mushroom-Forming Fungi Provides Insights into the Origins of Lignocellulose Decay Capabilities.</title>
        <authorList>
            <person name="Nagy L.G."/>
            <person name="Riley R."/>
            <person name="Tritt A."/>
            <person name="Adam C."/>
            <person name="Daum C."/>
            <person name="Floudas D."/>
            <person name="Sun H."/>
            <person name="Yadav J.S."/>
            <person name="Pangilinan J."/>
            <person name="Larsson K.H."/>
            <person name="Matsuura K."/>
            <person name="Barry K."/>
            <person name="Labutti K."/>
            <person name="Kuo R."/>
            <person name="Ohm R.A."/>
            <person name="Bhattacharya S.S."/>
            <person name="Shirouzu T."/>
            <person name="Yoshinaga Y."/>
            <person name="Martin F.M."/>
            <person name="Grigoriev I.V."/>
            <person name="Hibbett D.S."/>
        </authorList>
    </citation>
    <scope>NUCLEOTIDE SEQUENCE [LARGE SCALE GENOMIC DNA]</scope>
    <source>
        <strain evidence="1 2">93-53</strain>
    </source>
</reference>
<organism evidence="1 2">
    <name type="scientific">Laetiporus sulphureus 93-53</name>
    <dbReference type="NCBI Taxonomy" id="1314785"/>
    <lineage>
        <taxon>Eukaryota</taxon>
        <taxon>Fungi</taxon>
        <taxon>Dikarya</taxon>
        <taxon>Basidiomycota</taxon>
        <taxon>Agaricomycotina</taxon>
        <taxon>Agaricomycetes</taxon>
        <taxon>Polyporales</taxon>
        <taxon>Laetiporus</taxon>
    </lineage>
</organism>
<keyword evidence="2" id="KW-1185">Reference proteome</keyword>
<dbReference type="GeneID" id="63828904"/>
<dbReference type="EMBL" id="KV427606">
    <property type="protein sequence ID" value="KZT11806.1"/>
    <property type="molecule type" value="Genomic_DNA"/>
</dbReference>
<dbReference type="InParanoid" id="A0A165HJH4"/>
<evidence type="ECO:0000313" key="1">
    <source>
        <dbReference type="EMBL" id="KZT11806.1"/>
    </source>
</evidence>
<dbReference type="AlphaFoldDB" id="A0A165HJH4"/>
<accession>A0A165HJH4</accession>